<evidence type="ECO:0000313" key="2">
    <source>
        <dbReference type="Proteomes" id="UP000078316"/>
    </source>
</evidence>
<accession>A0A179SE95</accession>
<dbReference type="EMBL" id="LWHQ01000021">
    <property type="protein sequence ID" value="OAS24806.1"/>
    <property type="molecule type" value="Genomic_DNA"/>
</dbReference>
<evidence type="ECO:0000313" key="1">
    <source>
        <dbReference type="EMBL" id="OAS24806.1"/>
    </source>
</evidence>
<sequence length="131" mass="14156">MVISAPWCITASVRQPLRRRPLTIIVQAPHWPWSQPFFEPVRCRCSRIASSRLVRRSRSSSRRSPFTVKATRAVTGASRPAGTARAASGRAARAAARGAVAEAPAIRSLRSGSCEAPNRAVQILRGADLAQ</sequence>
<reference evidence="1 2" key="1">
    <citation type="submission" date="2016-04" db="EMBL/GenBank/DDBJ databases">
        <authorList>
            <person name="Evans L.H."/>
            <person name="Alamgir A."/>
            <person name="Owens N."/>
            <person name="Weber N.D."/>
            <person name="Virtaneva K."/>
            <person name="Barbian K."/>
            <person name="Babar A."/>
            <person name="Rosenke K."/>
        </authorList>
    </citation>
    <scope>NUCLEOTIDE SEQUENCE [LARGE SCALE GENOMIC DNA]</scope>
    <source>
        <strain evidence="1 2">PMB02</strain>
    </source>
</reference>
<gene>
    <name evidence="1" type="ORF">A5481_11940</name>
</gene>
<organism evidence="1 2">
    <name type="scientific">Methylobacterium platani</name>
    <dbReference type="NCBI Taxonomy" id="427683"/>
    <lineage>
        <taxon>Bacteria</taxon>
        <taxon>Pseudomonadati</taxon>
        <taxon>Pseudomonadota</taxon>
        <taxon>Alphaproteobacteria</taxon>
        <taxon>Hyphomicrobiales</taxon>
        <taxon>Methylobacteriaceae</taxon>
        <taxon>Methylobacterium</taxon>
    </lineage>
</organism>
<dbReference type="Proteomes" id="UP000078316">
    <property type="component" value="Unassembled WGS sequence"/>
</dbReference>
<protein>
    <submittedName>
        <fullName evidence="1">Uncharacterized protein</fullName>
    </submittedName>
</protein>
<proteinExistence type="predicted"/>
<dbReference type="AlphaFoldDB" id="A0A179SE95"/>
<name>A0A179SE95_9HYPH</name>
<comment type="caution">
    <text evidence="1">The sequence shown here is derived from an EMBL/GenBank/DDBJ whole genome shotgun (WGS) entry which is preliminary data.</text>
</comment>